<evidence type="ECO:0000256" key="3">
    <source>
        <dbReference type="ARBA" id="ARBA00022692"/>
    </source>
</evidence>
<evidence type="ECO:0000256" key="4">
    <source>
        <dbReference type="ARBA" id="ARBA00022989"/>
    </source>
</evidence>
<keyword evidence="3 7" id="KW-0812">Transmembrane</keyword>
<feature type="region of interest" description="Disordered" evidence="6">
    <location>
        <begin position="1048"/>
        <end position="1079"/>
    </location>
</feature>
<dbReference type="PANTHER" id="PTHR13388">
    <property type="entry name" value="DETONATOR, ISOFORM E"/>
    <property type="match status" value="1"/>
</dbReference>
<dbReference type="Pfam" id="PF23487">
    <property type="entry name" value="Ig_TMEM132_6th"/>
    <property type="match status" value="1"/>
</dbReference>
<organism evidence="11 12">
    <name type="scientific">Ascaris lumbricoides</name>
    <name type="common">Giant roundworm</name>
    <dbReference type="NCBI Taxonomy" id="6252"/>
    <lineage>
        <taxon>Eukaryota</taxon>
        <taxon>Metazoa</taxon>
        <taxon>Ecdysozoa</taxon>
        <taxon>Nematoda</taxon>
        <taxon>Chromadorea</taxon>
        <taxon>Rhabditida</taxon>
        <taxon>Spirurina</taxon>
        <taxon>Ascaridomorpha</taxon>
        <taxon>Ascaridoidea</taxon>
        <taxon>Ascarididae</taxon>
        <taxon>Ascaris</taxon>
    </lineage>
</organism>
<dbReference type="InterPro" id="IPR055424">
    <property type="entry name" value="Ig_TMEM132_6th"/>
</dbReference>
<proteinExistence type="inferred from homology"/>
<name>A0A9J2PDK1_ASCLU</name>
<evidence type="ECO:0000259" key="8">
    <source>
        <dbReference type="Pfam" id="PF16070"/>
    </source>
</evidence>
<evidence type="ECO:0000259" key="9">
    <source>
        <dbReference type="Pfam" id="PF23486"/>
    </source>
</evidence>
<evidence type="ECO:0000256" key="2">
    <source>
        <dbReference type="ARBA" id="ARBA00006166"/>
    </source>
</evidence>
<evidence type="ECO:0000259" key="10">
    <source>
        <dbReference type="Pfam" id="PF23487"/>
    </source>
</evidence>
<keyword evidence="4 7" id="KW-1133">Transmembrane helix</keyword>
<dbReference type="Pfam" id="PF16070">
    <property type="entry name" value="Ig_TMEM132_4th"/>
    <property type="match status" value="1"/>
</dbReference>
<sequence>MCASNDARCHFGAAAFACANRCRDGWFHLKNLCLIDAVRAEPDDFTTKRDRLQENLQKLLEIVLKCYFTYLKFVSEAMSTCQAQFCNASIKGTLPMLQSNLKRFEHGVHISIVPDTNAFVLFTPHEGTNQSKSLIYLQNGCPSSNDQSVVSSESGRRHFLPLSSIRNLECAITVKIASTVVSLDRPYVDVLAVADVSTLSYLRQALCVSTQLSFASSMAAPTSCTISPFDSVRHSCIIRTLIPFSWFPSQEGDPKQPIMLSHSIGSDCSSPPVAAHRTKLFLLPPSSGYQSIELDRQHEMELHFRQLSIRTRSNISFAADSVTTIMMHLKFNDKNMHITAIQLRVWLDARLEIISAASADPTTWSLRVESTDLPESHSTFTCQFNADEYLKTWDGYILMILVKMRADQSMRNAFNREGNAAEATVHWALQYLLDQNSTFTEKTVTKRITTRFKISIDTPYVLVPLMKDSNLINTAILSGRQTSMPMRVLTVSEGGLLTDVTANSHCISAESRVLKTSPTCSSVYVDGSELRGMGKIKVHVHYEAWTTSIELTVWYPKLPITVWISDPVLNAVKEWQIAVWKWLPQGRRKKEARQFGCTYKFQQAEVRILAAFQVGDERTGERIYLSGQRDTLFDVTAISADHVHSSDLGVVAIHRHEGRILLNALRPGSARVTVRSHTPNIDYGSAPVVVTEDPVSVRSITAELVVDIEVGVMHAVEKPNEFLISSRILSTLTHRYQHALLACRIHYSDEQSTELSDIGVEEYMLNVWSGDERSLAVIHRNSHALVELIALDDTHDAVINAELRGPPHCVDPDAPPIASQETLVHIRFDDAVRTSRTVNSTCILTPVTWFSEEANSTTTTDVEARGWRLETLLGALIVLGVIIGVLHMFGYRARRPLSEGYEKLVLPIITRLSSSGSCGKDENSHEWVWLSKAQIDSGSINSRYSQKSTVGVAENSTSSVDTHRSISYRGSEISVFISPQPVNNDTLGRHTTSWRGKPKVRMTRNAMLDSSSEHNLSRYTNGSVMLARSEGEMRDSWREMDRRYPCRREESWRNSTRSSKWSGSGPMPEYLSGLRESVA</sequence>
<keyword evidence="11" id="KW-1185">Reference proteome</keyword>
<feature type="domain" description="Transmembrane protein TMEM132 sixth" evidence="10">
    <location>
        <begin position="696"/>
        <end position="809"/>
    </location>
</feature>
<feature type="transmembrane region" description="Helical" evidence="7">
    <location>
        <begin position="872"/>
        <end position="891"/>
    </location>
</feature>
<dbReference type="InterPro" id="IPR026307">
    <property type="entry name" value="TMEM132"/>
</dbReference>
<dbReference type="WBParaSite" id="ALUE_0000799701-mRNA-1">
    <property type="protein sequence ID" value="ALUE_0000799701-mRNA-1"/>
    <property type="gene ID" value="ALUE_0000799701"/>
</dbReference>
<comment type="similarity">
    <text evidence="2">Belongs to the TMEM132 family.</text>
</comment>
<dbReference type="Proteomes" id="UP000036681">
    <property type="component" value="Unplaced"/>
</dbReference>
<dbReference type="AlphaFoldDB" id="A0A9J2PDK1"/>
<dbReference type="InterPro" id="IPR031437">
    <property type="entry name" value="Ig_TMEM132_4th"/>
</dbReference>
<protein>
    <submittedName>
        <fullName evidence="12">Transmembrane protein family 132 middle domain-containing protein</fullName>
    </submittedName>
</protein>
<reference evidence="12" key="1">
    <citation type="submission" date="2023-03" db="UniProtKB">
        <authorList>
            <consortium name="WormBaseParasite"/>
        </authorList>
    </citation>
    <scope>IDENTIFICATION</scope>
</reference>
<keyword evidence="5 7" id="KW-0472">Membrane</keyword>
<dbReference type="PANTHER" id="PTHR13388:SF11">
    <property type="entry name" value="DETONATOR, ISOFORM E"/>
    <property type="match status" value="1"/>
</dbReference>
<feature type="domain" description="Transmembrane protein family 132 fourth" evidence="8">
    <location>
        <begin position="462"/>
        <end position="558"/>
    </location>
</feature>
<dbReference type="Pfam" id="PF23486">
    <property type="entry name" value="Ig_TMEM132_5th"/>
    <property type="match status" value="1"/>
</dbReference>
<evidence type="ECO:0000256" key="7">
    <source>
        <dbReference type="SAM" id="Phobius"/>
    </source>
</evidence>
<evidence type="ECO:0000256" key="1">
    <source>
        <dbReference type="ARBA" id="ARBA00004479"/>
    </source>
</evidence>
<evidence type="ECO:0000313" key="12">
    <source>
        <dbReference type="WBParaSite" id="ALUE_0000799701-mRNA-1"/>
    </source>
</evidence>
<comment type="subcellular location">
    <subcellularLocation>
        <location evidence="1">Membrane</location>
        <topology evidence="1">Single-pass type I membrane protein</topology>
    </subcellularLocation>
</comment>
<feature type="domain" description="Transmembrane protein TMEM132 fifth" evidence="9">
    <location>
        <begin position="562"/>
        <end position="695"/>
    </location>
</feature>
<dbReference type="GO" id="GO:0016020">
    <property type="term" value="C:membrane"/>
    <property type="evidence" value="ECO:0007669"/>
    <property type="project" value="UniProtKB-SubCell"/>
</dbReference>
<accession>A0A9J2PDK1</accession>
<dbReference type="InterPro" id="IPR055423">
    <property type="entry name" value="Ig_TMEM132_5th"/>
</dbReference>
<feature type="compositionally biased region" description="Polar residues" evidence="6">
    <location>
        <begin position="1053"/>
        <end position="1062"/>
    </location>
</feature>
<evidence type="ECO:0000256" key="6">
    <source>
        <dbReference type="SAM" id="MobiDB-lite"/>
    </source>
</evidence>
<evidence type="ECO:0000256" key="5">
    <source>
        <dbReference type="ARBA" id="ARBA00023136"/>
    </source>
</evidence>
<evidence type="ECO:0000313" key="11">
    <source>
        <dbReference type="Proteomes" id="UP000036681"/>
    </source>
</evidence>